<dbReference type="EMBL" id="CM055743">
    <property type="protein sequence ID" value="KAJ7999558.1"/>
    <property type="molecule type" value="Genomic_DNA"/>
</dbReference>
<accession>A0ACC2G7X7</accession>
<proteinExistence type="predicted"/>
<name>A0ACC2G7X7_DALPE</name>
<gene>
    <name evidence="1" type="ORF">DPEC_G00195670</name>
</gene>
<dbReference type="Proteomes" id="UP001157502">
    <property type="component" value="Chromosome 16"/>
</dbReference>
<organism evidence="1 2">
    <name type="scientific">Dallia pectoralis</name>
    <name type="common">Alaska blackfish</name>
    <dbReference type="NCBI Taxonomy" id="75939"/>
    <lineage>
        <taxon>Eukaryota</taxon>
        <taxon>Metazoa</taxon>
        <taxon>Chordata</taxon>
        <taxon>Craniata</taxon>
        <taxon>Vertebrata</taxon>
        <taxon>Euteleostomi</taxon>
        <taxon>Actinopterygii</taxon>
        <taxon>Neopterygii</taxon>
        <taxon>Teleostei</taxon>
        <taxon>Protacanthopterygii</taxon>
        <taxon>Esociformes</taxon>
        <taxon>Umbridae</taxon>
        <taxon>Dallia</taxon>
    </lineage>
</organism>
<sequence>MERLGFPASDEDQSSSLCLRRLEVSAVIRVRESDDSEKGECGREALVRSAVRQFAPHLTHASDGNIEGNNEDPAIPSEASVGSSSPLGAVSLREVFRSTAEVFTG</sequence>
<evidence type="ECO:0000313" key="1">
    <source>
        <dbReference type="EMBL" id="KAJ7999558.1"/>
    </source>
</evidence>
<evidence type="ECO:0000313" key="2">
    <source>
        <dbReference type="Proteomes" id="UP001157502"/>
    </source>
</evidence>
<reference evidence="1" key="1">
    <citation type="submission" date="2021-05" db="EMBL/GenBank/DDBJ databases">
        <authorList>
            <person name="Pan Q."/>
            <person name="Jouanno E."/>
            <person name="Zahm M."/>
            <person name="Klopp C."/>
            <person name="Cabau C."/>
            <person name="Louis A."/>
            <person name="Berthelot C."/>
            <person name="Parey E."/>
            <person name="Roest Crollius H."/>
            <person name="Montfort J."/>
            <person name="Robinson-Rechavi M."/>
            <person name="Bouchez O."/>
            <person name="Lampietro C."/>
            <person name="Lopez Roques C."/>
            <person name="Donnadieu C."/>
            <person name="Postlethwait J."/>
            <person name="Bobe J."/>
            <person name="Dillon D."/>
            <person name="Chandos A."/>
            <person name="von Hippel F."/>
            <person name="Guiguen Y."/>
        </authorList>
    </citation>
    <scope>NUCLEOTIDE SEQUENCE</scope>
    <source>
        <strain evidence="1">YG-Jan2019</strain>
    </source>
</reference>
<protein>
    <submittedName>
        <fullName evidence="1">Uncharacterized protein</fullName>
    </submittedName>
</protein>
<keyword evidence="2" id="KW-1185">Reference proteome</keyword>
<comment type="caution">
    <text evidence="1">The sequence shown here is derived from an EMBL/GenBank/DDBJ whole genome shotgun (WGS) entry which is preliminary data.</text>
</comment>